<organism evidence="3 4">
    <name type="scientific">Sneathiella chinensis</name>
    <dbReference type="NCBI Taxonomy" id="349750"/>
    <lineage>
        <taxon>Bacteria</taxon>
        <taxon>Pseudomonadati</taxon>
        <taxon>Pseudomonadota</taxon>
        <taxon>Alphaproteobacteria</taxon>
        <taxon>Sneathiellales</taxon>
        <taxon>Sneathiellaceae</taxon>
        <taxon>Sneathiella</taxon>
    </lineage>
</organism>
<dbReference type="Proteomes" id="UP001161409">
    <property type="component" value="Unassembled WGS sequence"/>
</dbReference>
<dbReference type="InterPro" id="IPR036188">
    <property type="entry name" value="FAD/NAD-bd_sf"/>
</dbReference>
<evidence type="ECO:0000256" key="1">
    <source>
        <dbReference type="ARBA" id="ARBA00023002"/>
    </source>
</evidence>
<accession>A0ABQ5U7K6</accession>
<dbReference type="Gene3D" id="3.50.50.60">
    <property type="entry name" value="FAD/NAD(P)-binding domain"/>
    <property type="match status" value="1"/>
</dbReference>
<dbReference type="EMBL" id="BSNF01000006">
    <property type="protein sequence ID" value="GLQ06446.1"/>
    <property type="molecule type" value="Genomic_DNA"/>
</dbReference>
<evidence type="ECO:0000313" key="3">
    <source>
        <dbReference type="EMBL" id="GLQ06446.1"/>
    </source>
</evidence>
<gene>
    <name evidence="3" type="ORF">GCM10007924_16670</name>
</gene>
<sequence>MSTETNYYFATSNKSLTFPELRGDVTADVCVVGAGFTGLGTALELALRGLRVVVLEARCVGFGASGRSGGQIASGFAAGMMDAASEVGADDARLLWQFSEEAKRILYGRIEQHGIECDLLPGEFYCVPNSSHESWLREEQAFCEENYDYTGYTWLDRAELQERISTDRYAGALYDREGGHLHPLNYTLGLADAARKASVQIFENSPALAFDKGKTVTVKTLRGQVTCTHLVLAGNAYLSNFEIPANRRIIPVSSGMLATERLPDELARELIRTEACFCDTYDNLDYFKLTPDQRIVYGGQDEAFKFGRSGNRGLRRQMLKTFPQLKDTRIEFEWSGKVAMTRNRLPDIGTMGGNIFWAHGYSGQGVPLSAVVSEILADAILGDDDRLRVFQRIEHRNIPGRKLFRAPLLTLALLWYRIKDLF</sequence>
<keyword evidence="1" id="KW-0560">Oxidoreductase</keyword>
<dbReference type="RefSeq" id="WP_169560514.1">
    <property type="nucleotide sequence ID" value="NZ_BSNF01000006.1"/>
</dbReference>
<dbReference type="Pfam" id="PF01266">
    <property type="entry name" value="DAO"/>
    <property type="match status" value="1"/>
</dbReference>
<reference evidence="3" key="1">
    <citation type="journal article" date="2014" name="Int. J. Syst. Evol. Microbiol.">
        <title>Complete genome of a new Firmicutes species belonging to the dominant human colonic microbiota ('Ruminococcus bicirculans') reveals two chromosomes and a selective capacity to utilize plant glucans.</title>
        <authorList>
            <consortium name="NISC Comparative Sequencing Program"/>
            <person name="Wegmann U."/>
            <person name="Louis P."/>
            <person name="Goesmann A."/>
            <person name="Henrissat B."/>
            <person name="Duncan S.H."/>
            <person name="Flint H.J."/>
        </authorList>
    </citation>
    <scope>NUCLEOTIDE SEQUENCE</scope>
    <source>
        <strain evidence="3">NBRC 103408</strain>
    </source>
</reference>
<proteinExistence type="predicted"/>
<comment type="caution">
    <text evidence="3">The sequence shown here is derived from an EMBL/GenBank/DDBJ whole genome shotgun (WGS) entry which is preliminary data.</text>
</comment>
<evidence type="ECO:0000259" key="2">
    <source>
        <dbReference type="Pfam" id="PF01266"/>
    </source>
</evidence>
<keyword evidence="4" id="KW-1185">Reference proteome</keyword>
<protein>
    <submittedName>
        <fullName evidence="3">Oxidoreductase</fullName>
    </submittedName>
</protein>
<dbReference type="InterPro" id="IPR006076">
    <property type="entry name" value="FAD-dep_OxRdtase"/>
</dbReference>
<dbReference type="PANTHER" id="PTHR13847:SF281">
    <property type="entry name" value="FAD DEPENDENT OXIDOREDUCTASE DOMAIN-CONTAINING PROTEIN"/>
    <property type="match status" value="1"/>
</dbReference>
<dbReference type="SUPFAM" id="SSF51905">
    <property type="entry name" value="FAD/NAD(P)-binding domain"/>
    <property type="match status" value="1"/>
</dbReference>
<dbReference type="Gene3D" id="3.30.9.10">
    <property type="entry name" value="D-Amino Acid Oxidase, subunit A, domain 2"/>
    <property type="match status" value="1"/>
</dbReference>
<evidence type="ECO:0000313" key="4">
    <source>
        <dbReference type="Proteomes" id="UP001161409"/>
    </source>
</evidence>
<feature type="domain" description="FAD dependent oxidoreductase" evidence="2">
    <location>
        <begin position="28"/>
        <end position="378"/>
    </location>
</feature>
<reference evidence="3" key="2">
    <citation type="submission" date="2023-01" db="EMBL/GenBank/DDBJ databases">
        <title>Draft genome sequence of Sneathiella chinensis strain NBRC 103408.</title>
        <authorList>
            <person name="Sun Q."/>
            <person name="Mori K."/>
        </authorList>
    </citation>
    <scope>NUCLEOTIDE SEQUENCE</scope>
    <source>
        <strain evidence="3">NBRC 103408</strain>
    </source>
</reference>
<dbReference type="PANTHER" id="PTHR13847">
    <property type="entry name" value="SARCOSINE DEHYDROGENASE-RELATED"/>
    <property type="match status" value="1"/>
</dbReference>
<name>A0ABQ5U7K6_9PROT</name>